<dbReference type="SUPFAM" id="SSF46689">
    <property type="entry name" value="Homeodomain-like"/>
    <property type="match status" value="1"/>
</dbReference>
<proteinExistence type="predicted"/>
<dbReference type="Proteomes" id="UP001595923">
    <property type="component" value="Unassembled WGS sequence"/>
</dbReference>
<dbReference type="Pfam" id="PF00440">
    <property type="entry name" value="TetR_N"/>
    <property type="match status" value="1"/>
</dbReference>
<dbReference type="PROSITE" id="PS01081">
    <property type="entry name" value="HTH_TETR_1"/>
    <property type="match status" value="1"/>
</dbReference>
<dbReference type="Gene3D" id="1.10.357.10">
    <property type="entry name" value="Tetracycline Repressor, domain 2"/>
    <property type="match status" value="1"/>
</dbReference>
<keyword evidence="2 4" id="KW-0238">DNA-binding</keyword>
<evidence type="ECO:0000256" key="5">
    <source>
        <dbReference type="SAM" id="MobiDB-lite"/>
    </source>
</evidence>
<organism evidence="7 8">
    <name type="scientific">Nocardiopsis mangrovi</name>
    <dbReference type="NCBI Taxonomy" id="1179818"/>
    <lineage>
        <taxon>Bacteria</taxon>
        <taxon>Bacillati</taxon>
        <taxon>Actinomycetota</taxon>
        <taxon>Actinomycetes</taxon>
        <taxon>Streptosporangiales</taxon>
        <taxon>Nocardiopsidaceae</taxon>
        <taxon>Nocardiopsis</taxon>
    </lineage>
</organism>
<dbReference type="PRINTS" id="PR00455">
    <property type="entry name" value="HTHTETR"/>
</dbReference>
<keyword evidence="8" id="KW-1185">Reference proteome</keyword>
<dbReference type="InterPro" id="IPR009057">
    <property type="entry name" value="Homeodomain-like_sf"/>
</dbReference>
<feature type="compositionally biased region" description="Pro residues" evidence="5">
    <location>
        <begin position="223"/>
        <end position="237"/>
    </location>
</feature>
<sequence length="237" mass="25380">MSVITMEAADGGLRERKKARTREALVDAALRLFAEQGFGPTTTEEIAAAADVSQRTLFRYFPTKEDIILDVQDEIEEAFRLKLAARPAAEHPVDSLITALTAAWSEVDASVLNAHLRIMRLSDESPKLLAAHLQRSAVNLDLLASLIAHRTGTDTAEDPRPELVAAAFGSAVHVGIVRCCRSGRGGVDDLVSSVNHCLELLIPTLTEPWDADRRAGRGAAPRAPRPAPPADGPGTPA</sequence>
<keyword evidence="1" id="KW-0805">Transcription regulation</keyword>
<keyword evidence="3" id="KW-0804">Transcription</keyword>
<dbReference type="PANTHER" id="PTHR30055">
    <property type="entry name" value="HTH-TYPE TRANSCRIPTIONAL REGULATOR RUTR"/>
    <property type="match status" value="1"/>
</dbReference>
<evidence type="ECO:0000256" key="4">
    <source>
        <dbReference type="PROSITE-ProRule" id="PRU00335"/>
    </source>
</evidence>
<dbReference type="InterPro" id="IPR041347">
    <property type="entry name" value="MftR_C"/>
</dbReference>
<dbReference type="InterPro" id="IPR023772">
    <property type="entry name" value="DNA-bd_HTH_TetR-type_CS"/>
</dbReference>
<dbReference type="InterPro" id="IPR001647">
    <property type="entry name" value="HTH_TetR"/>
</dbReference>
<dbReference type="PROSITE" id="PS50977">
    <property type="entry name" value="HTH_TETR_2"/>
    <property type="match status" value="1"/>
</dbReference>
<dbReference type="InterPro" id="IPR050109">
    <property type="entry name" value="HTH-type_TetR-like_transc_reg"/>
</dbReference>
<dbReference type="EMBL" id="JBHSFQ010000002">
    <property type="protein sequence ID" value="MFC4560740.1"/>
    <property type="molecule type" value="Genomic_DNA"/>
</dbReference>
<dbReference type="PANTHER" id="PTHR30055:SF238">
    <property type="entry name" value="MYCOFACTOCIN BIOSYNTHESIS TRANSCRIPTIONAL REGULATOR MFTR-RELATED"/>
    <property type="match status" value="1"/>
</dbReference>
<reference evidence="8" key="1">
    <citation type="journal article" date="2019" name="Int. J. Syst. Evol. Microbiol.">
        <title>The Global Catalogue of Microorganisms (GCM) 10K type strain sequencing project: providing services to taxonomists for standard genome sequencing and annotation.</title>
        <authorList>
            <consortium name="The Broad Institute Genomics Platform"/>
            <consortium name="The Broad Institute Genome Sequencing Center for Infectious Disease"/>
            <person name="Wu L."/>
            <person name="Ma J."/>
        </authorList>
    </citation>
    <scope>NUCLEOTIDE SEQUENCE [LARGE SCALE GENOMIC DNA]</scope>
    <source>
        <strain evidence="8">XZYJ18</strain>
    </source>
</reference>
<feature type="DNA-binding region" description="H-T-H motif" evidence="4">
    <location>
        <begin position="42"/>
        <end position="61"/>
    </location>
</feature>
<evidence type="ECO:0000313" key="7">
    <source>
        <dbReference type="EMBL" id="MFC4560740.1"/>
    </source>
</evidence>
<accession>A0ABV9DPD7</accession>
<evidence type="ECO:0000256" key="1">
    <source>
        <dbReference type="ARBA" id="ARBA00023015"/>
    </source>
</evidence>
<comment type="caution">
    <text evidence="7">The sequence shown here is derived from an EMBL/GenBank/DDBJ whole genome shotgun (WGS) entry which is preliminary data.</text>
</comment>
<feature type="region of interest" description="Disordered" evidence="5">
    <location>
        <begin position="211"/>
        <end position="237"/>
    </location>
</feature>
<dbReference type="Gene3D" id="1.10.10.60">
    <property type="entry name" value="Homeodomain-like"/>
    <property type="match status" value="1"/>
</dbReference>
<evidence type="ECO:0000256" key="2">
    <source>
        <dbReference type="ARBA" id="ARBA00023125"/>
    </source>
</evidence>
<evidence type="ECO:0000256" key="3">
    <source>
        <dbReference type="ARBA" id="ARBA00023163"/>
    </source>
</evidence>
<gene>
    <name evidence="7" type="ORF">ACFO4E_02595</name>
</gene>
<name>A0ABV9DPD7_9ACTN</name>
<dbReference type="Pfam" id="PF17754">
    <property type="entry name" value="TetR_C_14"/>
    <property type="match status" value="1"/>
</dbReference>
<feature type="domain" description="HTH tetR-type" evidence="6">
    <location>
        <begin position="19"/>
        <end position="79"/>
    </location>
</feature>
<evidence type="ECO:0000259" key="6">
    <source>
        <dbReference type="PROSITE" id="PS50977"/>
    </source>
</evidence>
<evidence type="ECO:0000313" key="8">
    <source>
        <dbReference type="Proteomes" id="UP001595923"/>
    </source>
</evidence>
<protein>
    <submittedName>
        <fullName evidence="7">TetR/AcrR family transcriptional regulator</fullName>
    </submittedName>
</protein>